<evidence type="ECO:0000313" key="3">
    <source>
        <dbReference type="Proteomes" id="UP001385951"/>
    </source>
</evidence>
<organism evidence="2 3">
    <name type="scientific">Cerrena zonata</name>
    <dbReference type="NCBI Taxonomy" id="2478898"/>
    <lineage>
        <taxon>Eukaryota</taxon>
        <taxon>Fungi</taxon>
        <taxon>Dikarya</taxon>
        <taxon>Basidiomycota</taxon>
        <taxon>Agaricomycotina</taxon>
        <taxon>Agaricomycetes</taxon>
        <taxon>Polyporales</taxon>
        <taxon>Cerrenaceae</taxon>
        <taxon>Cerrena</taxon>
    </lineage>
</organism>
<comment type="caution">
    <text evidence="2">The sequence shown here is derived from an EMBL/GenBank/DDBJ whole genome shotgun (WGS) entry which is preliminary data.</text>
</comment>
<dbReference type="CDD" id="cd11576">
    <property type="entry name" value="GH99_GH71_like_2"/>
    <property type="match status" value="1"/>
</dbReference>
<dbReference type="AlphaFoldDB" id="A0AAW0F804"/>
<proteinExistence type="predicted"/>
<feature type="compositionally biased region" description="Polar residues" evidence="1">
    <location>
        <begin position="502"/>
        <end position="525"/>
    </location>
</feature>
<feature type="compositionally biased region" description="Low complexity" evidence="1">
    <location>
        <begin position="872"/>
        <end position="893"/>
    </location>
</feature>
<keyword evidence="3" id="KW-1185">Reference proteome</keyword>
<reference evidence="2 3" key="1">
    <citation type="submission" date="2022-09" db="EMBL/GenBank/DDBJ databases">
        <authorList>
            <person name="Palmer J.M."/>
        </authorList>
    </citation>
    <scope>NUCLEOTIDE SEQUENCE [LARGE SCALE GENOMIC DNA]</scope>
    <source>
        <strain evidence="2 3">DSM 7382</strain>
    </source>
</reference>
<dbReference type="Gene3D" id="3.20.20.80">
    <property type="entry name" value="Glycosidases"/>
    <property type="match status" value="1"/>
</dbReference>
<feature type="compositionally biased region" description="Pro residues" evidence="1">
    <location>
        <begin position="862"/>
        <end position="871"/>
    </location>
</feature>
<dbReference type="Proteomes" id="UP001385951">
    <property type="component" value="Unassembled WGS sequence"/>
</dbReference>
<feature type="compositionally biased region" description="Pro residues" evidence="1">
    <location>
        <begin position="529"/>
        <end position="548"/>
    </location>
</feature>
<feature type="compositionally biased region" description="Pro residues" evidence="1">
    <location>
        <begin position="780"/>
        <end position="789"/>
    </location>
</feature>
<feature type="compositionally biased region" description="Low complexity" evidence="1">
    <location>
        <begin position="549"/>
        <end position="563"/>
    </location>
</feature>
<feature type="compositionally biased region" description="Low complexity" evidence="1">
    <location>
        <begin position="681"/>
        <end position="704"/>
    </location>
</feature>
<gene>
    <name evidence="2" type="ORF">QCA50_021198</name>
</gene>
<accession>A0AAW0F804</accession>
<feature type="compositionally biased region" description="Pro residues" evidence="1">
    <location>
        <begin position="656"/>
        <end position="670"/>
    </location>
</feature>
<feature type="region of interest" description="Disordered" evidence="1">
    <location>
        <begin position="440"/>
        <end position="893"/>
    </location>
</feature>
<protein>
    <recommendedName>
        <fullName evidence="4">Xylosidase/arabinosidase</fullName>
    </recommendedName>
</protein>
<feature type="compositionally biased region" description="Basic and acidic residues" evidence="1">
    <location>
        <begin position="462"/>
        <end position="485"/>
    </location>
</feature>
<feature type="compositionally biased region" description="Low complexity" evidence="1">
    <location>
        <begin position="617"/>
        <end position="626"/>
    </location>
</feature>
<feature type="compositionally biased region" description="Pro residues" evidence="1">
    <location>
        <begin position="706"/>
        <end position="748"/>
    </location>
</feature>
<feature type="compositionally biased region" description="Polar residues" evidence="1">
    <location>
        <begin position="582"/>
        <end position="610"/>
    </location>
</feature>
<evidence type="ECO:0008006" key="4">
    <source>
        <dbReference type="Google" id="ProtNLM"/>
    </source>
</evidence>
<sequence length="925" mass="100205">MAVTHAKTLRRADPTTIQDKFLVGYQGWFTCAGDGRPVGPGHHGWLHWFNYPIPDGGRPNTDLWPDTSEYSPSELFPAPGLKYANGEQAFLFSSRHRKTVNRHFNWMAMHGVDGAFLQRFVGQCDLDGGNEGIRNIRDEVGDRVREAAEQEGRVFAIMYDVAGVDPNRVQQVIEQDWLHLVHEKGVLDSPNYLREKGKAVVAIWGFGFADTHHNPATIRALISFIRNSTPGGAYIMAGTPAHWRTSRHDADPNPEFVQLWLEEFDAISPWTVGRYTTLEDIDRFSEENTKGDLQLIRKRNEDFELGRGGKRKVDYIPVVLPGASGFNLSEGNWSWNGQPRLGGNFLWRQLFNVRRQNVRTIYGAMWDEYDEGTAFMPVVSHKRQLPIHDKYNFMALDEDGHDLPPDWYMRICGFAVEGLRGERLIHETFPSKELQDYWSSRPKYEEGPDDVGYPSGSGSGSSKEKGESWEEWEKAEKLKEAHDEPPPPPYTLEADEEPESEPPTNLSANTQPTIVEPQRSVSTSYAPPVTAPRPPSAPTSTRPSPPATTRPIPSASSKPASPSGTSFPPQSHYAPPPIVVSSRPTLPNVHTASPDPIQQSFGDYSASVSTLADDFSRTSLTSSPSPRLEPPPLHPEAKKRTGSPRPQSYISAPDSHSPPFPGTPAFPNFPLPGGFAPQLASGYNSNPSHGHSGSHSGSDSWSQSTWPPPEWGAGPSAPPSHPHGHSPSPPLHSRPPYPPNPHSQPSMPPNSGYQPGYVPSYGSPAPAGPTAYPSNSPYPSHAPAPPIPSSSPYGGGPSASGYGFPQGPSHSTPYGTPGQSSAPYPPYGSNAPAFPGGNSGGYPPYGSGPPGAGPYGSNPYPSHGPPPPPNPNYGAYPSSGKPPGSSSNSNYLNSALNAIGNATGQNAKIQSLAQSGGKLWGKIRK</sequence>
<evidence type="ECO:0000313" key="2">
    <source>
        <dbReference type="EMBL" id="KAK7675866.1"/>
    </source>
</evidence>
<feature type="compositionally biased region" description="Polar residues" evidence="1">
    <location>
        <begin position="808"/>
        <end position="822"/>
    </location>
</feature>
<name>A0AAW0F804_9APHY</name>
<dbReference type="EMBL" id="JASBNA010000168">
    <property type="protein sequence ID" value="KAK7675866.1"/>
    <property type="molecule type" value="Genomic_DNA"/>
</dbReference>
<evidence type="ECO:0000256" key="1">
    <source>
        <dbReference type="SAM" id="MobiDB-lite"/>
    </source>
</evidence>